<evidence type="ECO:0000313" key="2">
    <source>
        <dbReference type="EMBL" id="SFF33041.1"/>
    </source>
</evidence>
<sequence length="57" mass="6426">MSCSFVRHQARGEGQLILVLKAGIMTIMVETSFLVSPFFHNIRYGPAYVSIDMEYAV</sequence>
<evidence type="ECO:0000313" key="3">
    <source>
        <dbReference type="Proteomes" id="UP000198855"/>
    </source>
</evidence>
<organism evidence="2 3">
    <name type="scientific">Paenibacillus catalpae</name>
    <dbReference type="NCBI Taxonomy" id="1045775"/>
    <lineage>
        <taxon>Bacteria</taxon>
        <taxon>Bacillati</taxon>
        <taxon>Bacillota</taxon>
        <taxon>Bacilli</taxon>
        <taxon>Bacillales</taxon>
        <taxon>Paenibacillaceae</taxon>
        <taxon>Paenibacillus</taxon>
    </lineage>
</organism>
<dbReference type="STRING" id="1045775.SAMN05216378_5982"/>
<name>A0A1I2HXI0_9BACL</name>
<protein>
    <submittedName>
        <fullName evidence="2">Uncharacterized protein</fullName>
    </submittedName>
</protein>
<keyword evidence="1" id="KW-1133">Transmembrane helix</keyword>
<evidence type="ECO:0000256" key="1">
    <source>
        <dbReference type="SAM" id="Phobius"/>
    </source>
</evidence>
<keyword evidence="1" id="KW-0812">Transmembrane</keyword>
<keyword evidence="1" id="KW-0472">Membrane</keyword>
<accession>A0A1I2HXI0</accession>
<proteinExistence type="predicted"/>
<dbReference type="AlphaFoldDB" id="A0A1I2HXI0"/>
<reference evidence="3" key="1">
    <citation type="submission" date="2016-10" db="EMBL/GenBank/DDBJ databases">
        <authorList>
            <person name="Varghese N."/>
            <person name="Submissions S."/>
        </authorList>
    </citation>
    <scope>NUCLEOTIDE SEQUENCE [LARGE SCALE GENOMIC DNA]</scope>
    <source>
        <strain evidence="3">CGMCC 1.10784</strain>
    </source>
</reference>
<feature type="transmembrane region" description="Helical" evidence="1">
    <location>
        <begin position="16"/>
        <end position="39"/>
    </location>
</feature>
<dbReference type="Proteomes" id="UP000198855">
    <property type="component" value="Unassembled WGS sequence"/>
</dbReference>
<dbReference type="EMBL" id="FOMT01000009">
    <property type="protein sequence ID" value="SFF33041.1"/>
    <property type="molecule type" value="Genomic_DNA"/>
</dbReference>
<gene>
    <name evidence="2" type="ORF">SAMN05216378_5982</name>
</gene>
<keyword evidence="3" id="KW-1185">Reference proteome</keyword>